<evidence type="ECO:0000259" key="2">
    <source>
        <dbReference type="Pfam" id="PF14111"/>
    </source>
</evidence>
<feature type="compositionally biased region" description="Basic and acidic residues" evidence="1">
    <location>
        <begin position="546"/>
        <end position="558"/>
    </location>
</feature>
<feature type="region of interest" description="Disordered" evidence="1">
    <location>
        <begin position="647"/>
        <end position="699"/>
    </location>
</feature>
<dbReference type="AlphaFoldDB" id="A0A3P6CKY6"/>
<feature type="compositionally biased region" description="Basic residues" evidence="1">
    <location>
        <begin position="684"/>
        <end position="693"/>
    </location>
</feature>
<feature type="domain" description="DUF4283" evidence="2">
    <location>
        <begin position="306"/>
        <end position="384"/>
    </location>
</feature>
<accession>A0A3P6CKY6</accession>
<name>A0A3P6CKY6_BRAOL</name>
<dbReference type="InterPro" id="IPR025558">
    <property type="entry name" value="DUF4283"/>
</dbReference>
<organism evidence="3">
    <name type="scientific">Brassica oleracea</name>
    <name type="common">Wild cabbage</name>
    <dbReference type="NCBI Taxonomy" id="3712"/>
    <lineage>
        <taxon>Eukaryota</taxon>
        <taxon>Viridiplantae</taxon>
        <taxon>Streptophyta</taxon>
        <taxon>Embryophyta</taxon>
        <taxon>Tracheophyta</taxon>
        <taxon>Spermatophyta</taxon>
        <taxon>Magnoliopsida</taxon>
        <taxon>eudicotyledons</taxon>
        <taxon>Gunneridae</taxon>
        <taxon>Pentapetalae</taxon>
        <taxon>rosids</taxon>
        <taxon>malvids</taxon>
        <taxon>Brassicales</taxon>
        <taxon>Brassicaceae</taxon>
        <taxon>Brassiceae</taxon>
        <taxon>Brassica</taxon>
    </lineage>
</organism>
<feature type="compositionally biased region" description="Polar residues" evidence="1">
    <location>
        <begin position="1"/>
        <end position="10"/>
    </location>
</feature>
<feature type="region of interest" description="Disordered" evidence="1">
    <location>
        <begin position="1"/>
        <end position="97"/>
    </location>
</feature>
<feature type="compositionally biased region" description="Basic and acidic residues" evidence="1">
    <location>
        <begin position="22"/>
        <end position="31"/>
    </location>
</feature>
<sequence length="699" mass="76424">MDPFNGNSQDPPSPVIEPQPKSSREAVEGEALRQTPTPDPRWPYLGRWSSPAPIIPVTPLSLVKETESDAPPASATDPPPATETIVVPPLPTETTGTHPASAITIISPQTTTFPSPAILAATNTKSPPPPPGSLIHELNVVAEVTKPPDDSANVISRMEDSEAESDKDGEADSDKGIAFVRSIGAWSKPLHFTPPHTPSELATPRLTISEAVKSQIDSFWPSLGETSTNGQKQKKGKLFPVQAAPHLPVRKFPPLTLKEDGSLWFPWAARMNQSSRNLYRAAVPTYRLDGTPQVTIPSKVLKLGPENNEEYIIGQFHRWSSPPGGLIHAVLNRLWGRECKISCRKLGDSSFLFHIPHENTRKWVVQRGVWHIDDCLLFVAPWSPVNSLNTPEISTLPVWVTLKNIPDSCFSRLGISHIASGLGEPMLTHKPRLDPTNMGEAKILVEVELDKPFPKHIALDDKQGNIFFVDVEYAWIHSACGRCGALGHKEKRCLLPPKPLEVQTAKEAPSANEEIPIVDIAKVLHNTPSALIDHLEPGSQSPSSRQLHEAPTESHDTPSPEVLVSSPTQLHEVHTAPCSKNDIILPILAAANAVPHQSQIMEDVPSQIITLESSGTSKSEQHIGVYTPLAHNHQQFHIEPEIPVSFERDDNDEVGETSSYLTRGGRSIKPTQKIQDMGWTKVGGRGKGRRGRGRGSQNH</sequence>
<dbReference type="InterPro" id="IPR040256">
    <property type="entry name" value="At4g02000-like"/>
</dbReference>
<feature type="region of interest" description="Disordered" evidence="1">
    <location>
        <begin position="532"/>
        <end position="563"/>
    </location>
</feature>
<gene>
    <name evidence="3" type="ORF">BOLC4T27202H</name>
</gene>
<dbReference type="PANTHER" id="PTHR31286:SF57">
    <property type="entry name" value="DUF4283 DOMAIN-CONTAINING PROTEIN"/>
    <property type="match status" value="1"/>
</dbReference>
<evidence type="ECO:0000313" key="3">
    <source>
        <dbReference type="EMBL" id="VDD13534.1"/>
    </source>
</evidence>
<dbReference type="PANTHER" id="PTHR31286">
    <property type="entry name" value="GLYCINE-RICH CELL WALL STRUCTURAL PROTEIN 1.8-LIKE"/>
    <property type="match status" value="1"/>
</dbReference>
<dbReference type="Pfam" id="PF14111">
    <property type="entry name" value="DUF4283"/>
    <property type="match status" value="1"/>
</dbReference>
<reference evidence="3" key="1">
    <citation type="submission" date="2018-11" db="EMBL/GenBank/DDBJ databases">
        <authorList>
            <consortium name="Genoscope - CEA"/>
            <person name="William W."/>
        </authorList>
    </citation>
    <scope>NUCLEOTIDE SEQUENCE</scope>
</reference>
<dbReference type="EMBL" id="LR031873">
    <property type="protein sequence ID" value="VDD13534.1"/>
    <property type="molecule type" value="Genomic_DNA"/>
</dbReference>
<protein>
    <recommendedName>
        <fullName evidence="2">DUF4283 domain-containing protein</fullName>
    </recommendedName>
</protein>
<proteinExistence type="predicted"/>
<evidence type="ECO:0000256" key="1">
    <source>
        <dbReference type="SAM" id="MobiDB-lite"/>
    </source>
</evidence>